<evidence type="ECO:0000256" key="1">
    <source>
        <dbReference type="SAM" id="MobiDB-lite"/>
    </source>
</evidence>
<feature type="region of interest" description="Disordered" evidence="1">
    <location>
        <begin position="39"/>
        <end position="73"/>
    </location>
</feature>
<dbReference type="Pfam" id="PF01841">
    <property type="entry name" value="Transglut_core"/>
    <property type="match status" value="1"/>
</dbReference>
<evidence type="ECO:0000313" key="4">
    <source>
        <dbReference type="EMBL" id="MBC5663055.1"/>
    </source>
</evidence>
<feature type="signal peptide" evidence="2">
    <location>
        <begin position="1"/>
        <end position="29"/>
    </location>
</feature>
<name>A0A8I0DUG5_9FIRM</name>
<dbReference type="Gene3D" id="3.10.620.30">
    <property type="match status" value="1"/>
</dbReference>
<dbReference type="AlphaFoldDB" id="A0A8I0DUG5"/>
<evidence type="ECO:0000259" key="3">
    <source>
        <dbReference type="Pfam" id="PF01841"/>
    </source>
</evidence>
<feature type="chain" id="PRO_5034363025" description="Transglutaminase-like domain-containing protein" evidence="2">
    <location>
        <begin position="30"/>
        <end position="739"/>
    </location>
</feature>
<dbReference type="SUPFAM" id="SSF54001">
    <property type="entry name" value="Cysteine proteinases"/>
    <property type="match status" value="1"/>
</dbReference>
<feature type="domain" description="Transglutaminase-like" evidence="3">
    <location>
        <begin position="266"/>
        <end position="370"/>
    </location>
</feature>
<dbReference type="InterPro" id="IPR038765">
    <property type="entry name" value="Papain-like_cys_pep_sf"/>
</dbReference>
<dbReference type="InterPro" id="IPR002931">
    <property type="entry name" value="Transglutaminase-like"/>
</dbReference>
<evidence type="ECO:0000313" key="5">
    <source>
        <dbReference type="Proteomes" id="UP000615234"/>
    </source>
</evidence>
<keyword evidence="5" id="KW-1185">Reference proteome</keyword>
<accession>A0A8I0DUG5</accession>
<evidence type="ECO:0000256" key="2">
    <source>
        <dbReference type="SAM" id="SignalP"/>
    </source>
</evidence>
<keyword evidence="2" id="KW-0732">Signal</keyword>
<dbReference type="EMBL" id="JACOOX010000005">
    <property type="protein sequence ID" value="MBC5663055.1"/>
    <property type="molecule type" value="Genomic_DNA"/>
</dbReference>
<organism evidence="4 5">
    <name type="scientific">Coprococcus hominis</name>
    <name type="common">ex Liu et al. 2022</name>
    <dbReference type="NCBI Taxonomy" id="2763039"/>
    <lineage>
        <taxon>Bacteria</taxon>
        <taxon>Bacillati</taxon>
        <taxon>Bacillota</taxon>
        <taxon>Clostridia</taxon>
        <taxon>Lachnospirales</taxon>
        <taxon>Lachnospiraceae</taxon>
        <taxon>Coprococcus</taxon>
    </lineage>
</organism>
<dbReference type="RefSeq" id="WP_186847745.1">
    <property type="nucleotide sequence ID" value="NZ_JACOOX010000005.1"/>
</dbReference>
<reference evidence="4 5" key="1">
    <citation type="submission" date="2020-08" db="EMBL/GenBank/DDBJ databases">
        <title>Genome public.</title>
        <authorList>
            <person name="Liu C."/>
            <person name="Sun Q."/>
        </authorList>
    </citation>
    <scope>NUCLEOTIDE SEQUENCE [LARGE SCALE GENOMIC DNA]</scope>
    <source>
        <strain evidence="4 5">NSJ-10</strain>
    </source>
</reference>
<dbReference type="Proteomes" id="UP000615234">
    <property type="component" value="Unassembled WGS sequence"/>
</dbReference>
<comment type="caution">
    <text evidence="4">The sequence shown here is derived from an EMBL/GenBank/DDBJ whole genome shotgun (WGS) entry which is preliminary data.</text>
</comment>
<protein>
    <recommendedName>
        <fullName evidence="3">Transglutaminase-like domain-containing protein</fullName>
    </recommendedName>
</protein>
<sequence length="739" mass="81670">MRRYRKLKIFVAGLAMIAAAATGGGTVFAAGTTMAEITTDKTHDTLSGTEEQTEEEADTSTQVEDRQEETDKDEILAAEPEENSYGWEEILGDVNAVTMGNGISAYNLREDRTATDRYYDQLDDVSKEIYNILYDAYKDGSTTSTITLNYSSVWKDQKITITSDNKMVMPDTFHPQVLSWERDMLTPAFLALIYDHPELSWLSGATYYMSYKINGISYYSSELDENNSMVKDVTVPCITTYIKEPSVDATKAEMDTIVSEATESINKKLAGSTFRYQTIKEIHDYICNSTSYAKSNTTSSEYQSAYSAFRDANGDGTVETVCAGYSRGFKLLCDAYGIPCVLVTGVTDTGGAHMWDLVQMEDGIWYGVDATWDDQTGRTYYDFFLVGYATKPDHFAKTDFGSCHIAEGAWDANGAYEFVYPELSTDQYHEDQDGDGICDLCNAMLDGMSASLAGYSLRLEEETGICFYLRFTNTVLNDSGAYMKFTMPDGSTTQQKVTDAEKQTVNGKQYYVFTCYVAAKEMADDIRAQVFLSDGTACGTIYRYSVQDYAGYMLDRSSTYAAELPVVRAMLNYGAAAQKLFGYHTGDLANAILPETERQIGSMDLTALASYQSVQAGNMPDGISYYGSSLVLRSGTLIRHYFTKAGDVELSDITFTLNGNAVTPVSVGSNMFYIEIPAVHIQNITQMNTLAAGESGAITYGVLSYAYTVLSAQTYGSTLEQVMKAMVIYQQTAQTYLAR</sequence>
<proteinExistence type="predicted"/>
<gene>
    <name evidence="4" type="ORF">H8S09_09150</name>
</gene>